<dbReference type="AlphaFoldDB" id="A0AAD9UCM5"/>
<dbReference type="EMBL" id="JAODUO010000265">
    <property type="protein sequence ID" value="KAK2184429.1"/>
    <property type="molecule type" value="Genomic_DNA"/>
</dbReference>
<feature type="region of interest" description="Disordered" evidence="1">
    <location>
        <begin position="644"/>
        <end position="665"/>
    </location>
</feature>
<evidence type="ECO:0000256" key="1">
    <source>
        <dbReference type="SAM" id="MobiDB-lite"/>
    </source>
</evidence>
<evidence type="ECO:0000313" key="3">
    <source>
        <dbReference type="Proteomes" id="UP001209878"/>
    </source>
</evidence>
<name>A0AAD9UCM5_RIDPI</name>
<evidence type="ECO:0000313" key="2">
    <source>
        <dbReference type="EMBL" id="KAK2184429.1"/>
    </source>
</evidence>
<organism evidence="2 3">
    <name type="scientific">Ridgeia piscesae</name>
    <name type="common">Tubeworm</name>
    <dbReference type="NCBI Taxonomy" id="27915"/>
    <lineage>
        <taxon>Eukaryota</taxon>
        <taxon>Metazoa</taxon>
        <taxon>Spiralia</taxon>
        <taxon>Lophotrochozoa</taxon>
        <taxon>Annelida</taxon>
        <taxon>Polychaeta</taxon>
        <taxon>Sedentaria</taxon>
        <taxon>Canalipalpata</taxon>
        <taxon>Sabellida</taxon>
        <taxon>Siboglinidae</taxon>
        <taxon>Ridgeia</taxon>
    </lineage>
</organism>
<accession>A0AAD9UCM5</accession>
<gene>
    <name evidence="2" type="ORF">NP493_266g02023</name>
</gene>
<sequence length="735" mass="80938">MEAVASAKKMKRHVTKVKLPETDVNVFGREIRRNEKKVTDTKCKEQKQDVQPRLPENVRELATERRDPRTARKLSAVWMQQPEKEVKLPRAEVKVPGMDVTRGRAEVKLPGTEDRLSRSAVKLIKKVTTSPSTIPSDAYYTDICQPGWGTMDSAEGITQNGHVKPPVSTRLPVRADGKTHSEGVLRANRCHQGSRVTTDGQKSTVVKSLFHGTCSDKCVNVRHDTTVSDVSANVKDVTRSKPLALSSDVNCDTKPGATHDDIQKAVSAEAECVTNAAANDGHASIKEVVELMTPDSYWSMAQAISTAQKTKISHSNLEKLTGSHFQGTSCRRCRCSKSAEKVTVAETEEKVFGKKLKQPENKVKVCESRKWKVFGNAVRLDTQLKPPESGVKLIDNESKPVVQLKLPANKTKVIDTKLKVFDSGVTQSTPMTVPENIKVSDMDCEETVKLPVVEVKLPGMEVKVSGTKVKLLGTEMKLPRTDVKQSCNGPCATYYTDICQPFSVTSGDILSCQVDSVNCLPLSQPCCDNPTKNGHKTNEVVDIDANMSHSTDLHKLSHRGPSVGTVTSCDVTQCLHKQPSPVSRVIEACHVKRSTSAHVPVTAPLPSVTDVKNGDSILKKGCGETDTRSMSVSEWRERKALSWQGKNQGRVEDTVGTGEQTQKSSGAVKFHGRTLLFGPEVPVRLIPFHPLYLFHPIHKSGKKEVIPTDPRPAHYMRKQLTSEKQTAPLRVTFYR</sequence>
<dbReference type="Proteomes" id="UP001209878">
    <property type="component" value="Unassembled WGS sequence"/>
</dbReference>
<feature type="region of interest" description="Disordered" evidence="1">
    <location>
        <begin position="159"/>
        <end position="179"/>
    </location>
</feature>
<reference evidence="2" key="1">
    <citation type="journal article" date="2023" name="Mol. Biol. Evol.">
        <title>Third-Generation Sequencing Reveals the Adaptive Role of the Epigenome in Three Deep-Sea Polychaetes.</title>
        <authorList>
            <person name="Perez M."/>
            <person name="Aroh O."/>
            <person name="Sun Y."/>
            <person name="Lan Y."/>
            <person name="Juniper S.K."/>
            <person name="Young C.R."/>
            <person name="Angers B."/>
            <person name="Qian P.Y."/>
        </authorList>
    </citation>
    <scope>NUCLEOTIDE SEQUENCE</scope>
    <source>
        <strain evidence="2">R07B-5</strain>
    </source>
</reference>
<protein>
    <submittedName>
        <fullName evidence="2">Uncharacterized protein</fullName>
    </submittedName>
</protein>
<keyword evidence="3" id="KW-1185">Reference proteome</keyword>
<proteinExistence type="predicted"/>
<comment type="caution">
    <text evidence="2">The sequence shown here is derived from an EMBL/GenBank/DDBJ whole genome shotgun (WGS) entry which is preliminary data.</text>
</comment>